<dbReference type="InterPro" id="IPR010656">
    <property type="entry name" value="DctM"/>
</dbReference>
<evidence type="ECO:0000259" key="2">
    <source>
        <dbReference type="Pfam" id="PF06808"/>
    </source>
</evidence>
<sequence length="655" mass="70284">MYNQDIVVDKKKQQEILKTYSTESNYREFNSKFWFYVVAATAIGLSIFHLYTSGFGLLLAIKQRSIHLGLVLFMVFLLYPASKKRSPMGRPTVFDIIFSLLSLITCGYLVVYFEDIAMRAGMANTTDIILGTILMLLVLEAARRTMGMILPILAIISVLYAMYGEWIPGVFSHMNFTYPRIIEQMYLSTEGIFSIALGVSAQYIFLFVLFGSFMSASGMGRLINDGSLALAGMSPGGPAKVAILGSSIMATINGAAVANVVTTGTFTIPLMKKVGYEPKFAGAVEAVSSCGGQIMPPVMGAAAFVLAELTGIPYGTVMIAAIVPALLYYLGVWTMVDREARRLQLQGMDASDIPRLVDVFKARGHMLIPLIVIIAILIKGYSPMYAAFYGIISTLVVSSLRKETRMTPAQIINAMINGGRTALSVAVACAVVGFVIGVVSLTSVGVVFTDSILSFTDGMLIPTLILTMVACIILGMGLPTTPAYIMASIIAVPALITLGVDDLAANMFVFYYAILSTLTPPVAIAAYAAAGLAGSPVFSTGWAALRLALAGFIIPYMFVLEPALLIGRGAASDTLLAVVPAILGVILLGCAVIGYFRTNCNMIERIILFVSAFSLIIPELVTDLTGLGIAVLIYLNQLRKDKKATLLPHSKIYPK</sequence>
<keyword evidence="1" id="KW-0472">Membrane</keyword>
<dbReference type="PANTHER" id="PTHR43849:SF2">
    <property type="entry name" value="BLL3936 PROTEIN"/>
    <property type="match status" value="1"/>
</dbReference>
<proteinExistence type="predicted"/>
<feature type="transmembrane region" description="Helical" evidence="1">
    <location>
        <begin position="64"/>
        <end position="81"/>
    </location>
</feature>
<feature type="transmembrane region" description="Helical" evidence="1">
    <location>
        <begin position="93"/>
        <end position="113"/>
    </location>
</feature>
<feature type="transmembrane region" description="Helical" evidence="1">
    <location>
        <begin position="464"/>
        <end position="496"/>
    </location>
</feature>
<evidence type="ECO:0000256" key="1">
    <source>
        <dbReference type="SAM" id="Phobius"/>
    </source>
</evidence>
<feature type="transmembrane region" description="Helical" evidence="1">
    <location>
        <begin position="125"/>
        <end position="142"/>
    </location>
</feature>
<comment type="caution">
    <text evidence="3">The sequence shown here is derived from an EMBL/GenBank/DDBJ whole genome shotgun (WGS) entry which is preliminary data.</text>
</comment>
<feature type="transmembrane region" description="Helical" evidence="1">
    <location>
        <begin position="33"/>
        <end position="52"/>
    </location>
</feature>
<feature type="transmembrane region" description="Helical" evidence="1">
    <location>
        <begin position="608"/>
        <end position="635"/>
    </location>
</feature>
<dbReference type="InterPro" id="IPR011853">
    <property type="entry name" value="TRAP_DctM-Dct_fused"/>
</dbReference>
<feature type="domain" description="TRAP C4-dicarboxylate transport system permease DctM subunit" evidence="2">
    <location>
        <begin position="134"/>
        <end position="566"/>
    </location>
</feature>
<dbReference type="PANTHER" id="PTHR43849">
    <property type="entry name" value="BLL3936 PROTEIN"/>
    <property type="match status" value="1"/>
</dbReference>
<organism evidence="3 4">
    <name type="scientific">Calderihabitans maritimus</name>
    <dbReference type="NCBI Taxonomy" id="1246530"/>
    <lineage>
        <taxon>Bacteria</taxon>
        <taxon>Bacillati</taxon>
        <taxon>Bacillota</taxon>
        <taxon>Clostridia</taxon>
        <taxon>Neomoorellales</taxon>
        <taxon>Calderihabitantaceae</taxon>
        <taxon>Calderihabitans</taxon>
    </lineage>
</organism>
<feature type="transmembrane region" description="Helical" evidence="1">
    <location>
        <begin position="312"/>
        <end position="336"/>
    </location>
</feature>
<reference evidence="4" key="1">
    <citation type="journal article" date="2017" name="Appl. Environ. Microbiol.">
        <title>Genomic analysis of Calderihabitans maritimus KKC1, a thermophilic hydrogenogenic carboxydotrophic bacterium isolated from marine sediment.</title>
        <authorList>
            <person name="Omae K."/>
            <person name="Yoneda Y."/>
            <person name="Fukuyama Y."/>
            <person name="Yoshida T."/>
            <person name="Sako Y."/>
        </authorList>
    </citation>
    <scope>NUCLEOTIDE SEQUENCE [LARGE SCALE GENOMIC DNA]</scope>
    <source>
        <strain evidence="4">KKC1</strain>
    </source>
</reference>
<keyword evidence="1" id="KW-0812">Transmembrane</keyword>
<keyword evidence="4" id="KW-1185">Reference proteome</keyword>
<accession>A0A1Z5HSF3</accession>
<keyword evidence="1" id="KW-1133">Transmembrane helix</keyword>
<feature type="transmembrane region" description="Helical" evidence="1">
    <location>
        <begin position="191"/>
        <end position="213"/>
    </location>
</feature>
<dbReference type="AlphaFoldDB" id="A0A1Z5HSF3"/>
<dbReference type="EMBL" id="BDGJ01000064">
    <property type="protein sequence ID" value="GAW92255.1"/>
    <property type="molecule type" value="Genomic_DNA"/>
</dbReference>
<protein>
    <recommendedName>
        <fullName evidence="2">TRAP C4-dicarboxylate transport system permease DctM subunit domain-containing protein</fullName>
    </recommendedName>
</protein>
<dbReference type="NCBIfam" id="TIGR02123">
    <property type="entry name" value="TRAP_fused"/>
    <property type="match status" value="1"/>
</dbReference>
<dbReference type="Pfam" id="PF06808">
    <property type="entry name" value="DctM"/>
    <property type="match status" value="1"/>
</dbReference>
<feature type="transmembrane region" description="Helical" evidence="1">
    <location>
        <begin position="149"/>
        <end position="171"/>
    </location>
</feature>
<evidence type="ECO:0000313" key="4">
    <source>
        <dbReference type="Proteomes" id="UP000197032"/>
    </source>
</evidence>
<dbReference type="RefSeq" id="WP_202819969.1">
    <property type="nucleotide sequence ID" value="NZ_BDGJ01000064.1"/>
</dbReference>
<feature type="transmembrane region" description="Helical" evidence="1">
    <location>
        <begin position="542"/>
        <end position="563"/>
    </location>
</feature>
<feature type="transmembrane region" description="Helical" evidence="1">
    <location>
        <begin position="575"/>
        <end position="596"/>
    </location>
</feature>
<name>A0A1Z5HSF3_9FIRM</name>
<feature type="transmembrane region" description="Helical" evidence="1">
    <location>
        <begin position="280"/>
        <end position="306"/>
    </location>
</feature>
<evidence type="ECO:0000313" key="3">
    <source>
        <dbReference type="EMBL" id="GAW92255.1"/>
    </source>
</evidence>
<feature type="transmembrane region" description="Helical" evidence="1">
    <location>
        <begin position="421"/>
        <end position="444"/>
    </location>
</feature>
<gene>
    <name evidence="3" type="ORF">KKC1_14120</name>
</gene>
<dbReference type="Proteomes" id="UP000197032">
    <property type="component" value="Unassembled WGS sequence"/>
</dbReference>
<feature type="transmembrane region" description="Helical" evidence="1">
    <location>
        <begin position="508"/>
        <end position="530"/>
    </location>
</feature>